<comment type="caution">
    <text evidence="1">The sequence shown here is derived from an EMBL/GenBank/DDBJ whole genome shotgun (WGS) entry which is preliminary data.</text>
</comment>
<feature type="non-terminal residue" evidence="1">
    <location>
        <position position="1"/>
    </location>
</feature>
<sequence>MISKVKKLTQLHDKHLTRPDFDENSSEEKEIESTTKDITSMLNTCHMSVQQISSETNQSQTNDKRLANNVLQATASALQDLTVKFRKCQSNYLH</sequence>
<dbReference type="Gene3D" id="1.20.58.70">
    <property type="match status" value="1"/>
</dbReference>
<dbReference type="InterPro" id="IPR010989">
    <property type="entry name" value="SNARE"/>
</dbReference>
<dbReference type="Proteomes" id="UP000681722">
    <property type="component" value="Unassembled WGS sequence"/>
</dbReference>
<gene>
    <name evidence="1" type="ORF">GPM918_LOCUS33778</name>
    <name evidence="2" type="ORF">SRO942_LOCUS34465</name>
</gene>
<evidence type="ECO:0000313" key="3">
    <source>
        <dbReference type="Proteomes" id="UP000663829"/>
    </source>
</evidence>
<organism evidence="1 3">
    <name type="scientific">Didymodactylos carnosus</name>
    <dbReference type="NCBI Taxonomy" id="1234261"/>
    <lineage>
        <taxon>Eukaryota</taxon>
        <taxon>Metazoa</taxon>
        <taxon>Spiralia</taxon>
        <taxon>Gnathifera</taxon>
        <taxon>Rotifera</taxon>
        <taxon>Eurotatoria</taxon>
        <taxon>Bdelloidea</taxon>
        <taxon>Philodinida</taxon>
        <taxon>Philodinidae</taxon>
        <taxon>Didymodactylos</taxon>
    </lineage>
</organism>
<evidence type="ECO:0000313" key="1">
    <source>
        <dbReference type="EMBL" id="CAF1423475.1"/>
    </source>
</evidence>
<proteinExistence type="predicted"/>
<dbReference type="EMBL" id="CAJOBC010083688">
    <property type="protein sequence ID" value="CAF4305311.1"/>
    <property type="molecule type" value="Genomic_DNA"/>
</dbReference>
<dbReference type="EMBL" id="CAJNOQ010018260">
    <property type="protein sequence ID" value="CAF1423475.1"/>
    <property type="molecule type" value="Genomic_DNA"/>
</dbReference>
<keyword evidence="3" id="KW-1185">Reference proteome</keyword>
<dbReference type="OrthoDB" id="10251371at2759"/>
<dbReference type="GO" id="GO:0016020">
    <property type="term" value="C:membrane"/>
    <property type="evidence" value="ECO:0007669"/>
    <property type="project" value="InterPro"/>
</dbReference>
<protein>
    <submittedName>
        <fullName evidence="1">Uncharacterized protein</fullName>
    </submittedName>
</protein>
<reference evidence="1" key="1">
    <citation type="submission" date="2021-02" db="EMBL/GenBank/DDBJ databases">
        <authorList>
            <person name="Nowell W R."/>
        </authorList>
    </citation>
    <scope>NUCLEOTIDE SEQUENCE</scope>
</reference>
<evidence type="ECO:0000313" key="2">
    <source>
        <dbReference type="EMBL" id="CAF4305311.1"/>
    </source>
</evidence>
<dbReference type="GO" id="GO:0016192">
    <property type="term" value="P:vesicle-mediated transport"/>
    <property type="evidence" value="ECO:0007669"/>
    <property type="project" value="InterPro"/>
</dbReference>
<dbReference type="Proteomes" id="UP000663829">
    <property type="component" value="Unassembled WGS sequence"/>
</dbReference>
<accession>A0A815MF43</accession>
<name>A0A815MF43_9BILA</name>
<dbReference type="SUPFAM" id="SSF47661">
    <property type="entry name" value="t-snare proteins"/>
    <property type="match status" value="1"/>
</dbReference>
<dbReference type="AlphaFoldDB" id="A0A815MF43"/>